<reference evidence="2 3" key="1">
    <citation type="submission" date="2016-09" db="EMBL/GenBank/DDBJ databases">
        <title>Rhizobium sp. nov., a novel species isolated from the rice rhizosphere.</title>
        <authorList>
            <person name="Zhao J."/>
            <person name="Zhang X."/>
        </authorList>
    </citation>
    <scope>NUCLEOTIDE SEQUENCE [LARGE SCALE GENOMIC DNA]</scope>
    <source>
        <strain evidence="2 3">1.7048</strain>
    </source>
</reference>
<feature type="transmembrane region" description="Helical" evidence="1">
    <location>
        <begin position="49"/>
        <end position="68"/>
    </location>
</feature>
<proteinExistence type="predicted"/>
<dbReference type="AlphaFoldDB" id="A0A1Q9B0G0"/>
<organism evidence="2 3">
    <name type="scientific">Xaviernesmea oryzae</name>
    <dbReference type="NCBI Taxonomy" id="464029"/>
    <lineage>
        <taxon>Bacteria</taxon>
        <taxon>Pseudomonadati</taxon>
        <taxon>Pseudomonadota</taxon>
        <taxon>Alphaproteobacteria</taxon>
        <taxon>Hyphomicrobiales</taxon>
        <taxon>Rhizobiaceae</taxon>
        <taxon>Rhizobium/Agrobacterium group</taxon>
        <taxon>Xaviernesmea</taxon>
    </lineage>
</organism>
<dbReference type="RefSeq" id="WP_075626499.1">
    <property type="nucleotide sequence ID" value="NZ_FOAM01000011.1"/>
</dbReference>
<gene>
    <name evidence="2" type="ORF">BJF93_00590</name>
</gene>
<sequence length="82" mass="8725">MTSIGDLRTGFTGDVERKDSLGERASGLAQATKDEIGAVAAHAQDHPSATAASALTIAVLAFAAGYLLGQSRRDDRIYERFW</sequence>
<keyword evidence="1" id="KW-0472">Membrane</keyword>
<name>A0A1Q9B0G0_9HYPH</name>
<protein>
    <submittedName>
        <fullName evidence="2">Uncharacterized protein</fullName>
    </submittedName>
</protein>
<keyword evidence="3" id="KW-1185">Reference proteome</keyword>
<evidence type="ECO:0000313" key="3">
    <source>
        <dbReference type="Proteomes" id="UP000186364"/>
    </source>
</evidence>
<keyword evidence="1" id="KW-0812">Transmembrane</keyword>
<evidence type="ECO:0000256" key="1">
    <source>
        <dbReference type="SAM" id="Phobius"/>
    </source>
</evidence>
<accession>A0A1Q9B0G0</accession>
<comment type="caution">
    <text evidence="2">The sequence shown here is derived from an EMBL/GenBank/DDBJ whole genome shotgun (WGS) entry which is preliminary data.</text>
</comment>
<dbReference type="Proteomes" id="UP000186364">
    <property type="component" value="Unassembled WGS sequence"/>
</dbReference>
<keyword evidence="1" id="KW-1133">Transmembrane helix</keyword>
<dbReference type="EMBL" id="MKIP01000032">
    <property type="protein sequence ID" value="OLP61466.1"/>
    <property type="molecule type" value="Genomic_DNA"/>
</dbReference>
<dbReference type="OrthoDB" id="8386581at2"/>
<evidence type="ECO:0000313" key="2">
    <source>
        <dbReference type="EMBL" id="OLP61466.1"/>
    </source>
</evidence>